<keyword evidence="1" id="KW-0805">Transcription regulation</keyword>
<organism evidence="5 6">
    <name type="scientific">Candidatus Lachnoclostridium stercoravium</name>
    <dbReference type="NCBI Taxonomy" id="2838633"/>
    <lineage>
        <taxon>Bacteria</taxon>
        <taxon>Bacillati</taxon>
        <taxon>Bacillota</taxon>
        <taxon>Clostridia</taxon>
        <taxon>Lachnospirales</taxon>
        <taxon>Lachnospiraceae</taxon>
    </lineage>
</organism>
<reference evidence="5" key="2">
    <citation type="submission" date="2021-04" db="EMBL/GenBank/DDBJ databases">
        <authorList>
            <person name="Gilroy R."/>
        </authorList>
    </citation>
    <scope>NUCLEOTIDE SEQUENCE</scope>
    <source>
        <strain evidence="5">CHK178-16964</strain>
    </source>
</reference>
<keyword evidence="2" id="KW-0238">DNA-binding</keyword>
<dbReference type="InterPro" id="IPR020449">
    <property type="entry name" value="Tscrpt_reg_AraC-type_HTH"/>
</dbReference>
<sequence length="133" mass="15512">MFLQIWEILHEHFSEILDTATPDIKNQSIRMIIDYIDQHYAEPLELEEIAKKAGWAKSTCCREFKKTMNCTIFEYIMNCRLSQSERLLLSSDHTITEIAGLCGFDTSSYFIRNFKARTGISPTAYRRKYAGKL</sequence>
<evidence type="ECO:0000256" key="3">
    <source>
        <dbReference type="ARBA" id="ARBA00023163"/>
    </source>
</evidence>
<name>A0A9D2KQ16_9FIRM</name>
<dbReference type="Pfam" id="PF12833">
    <property type="entry name" value="HTH_18"/>
    <property type="match status" value="1"/>
</dbReference>
<dbReference type="PANTHER" id="PTHR43280">
    <property type="entry name" value="ARAC-FAMILY TRANSCRIPTIONAL REGULATOR"/>
    <property type="match status" value="1"/>
</dbReference>
<dbReference type="PROSITE" id="PS01124">
    <property type="entry name" value="HTH_ARAC_FAMILY_2"/>
    <property type="match status" value="1"/>
</dbReference>
<reference evidence="5" key="1">
    <citation type="journal article" date="2021" name="PeerJ">
        <title>Extensive microbial diversity within the chicken gut microbiome revealed by metagenomics and culture.</title>
        <authorList>
            <person name="Gilroy R."/>
            <person name="Ravi A."/>
            <person name="Getino M."/>
            <person name="Pursley I."/>
            <person name="Horton D.L."/>
            <person name="Alikhan N.F."/>
            <person name="Baker D."/>
            <person name="Gharbi K."/>
            <person name="Hall N."/>
            <person name="Watson M."/>
            <person name="Adriaenssens E.M."/>
            <person name="Foster-Nyarko E."/>
            <person name="Jarju S."/>
            <person name="Secka A."/>
            <person name="Antonio M."/>
            <person name="Oren A."/>
            <person name="Chaudhuri R.R."/>
            <person name="La Ragione R."/>
            <person name="Hildebrand F."/>
            <person name="Pallen M.J."/>
        </authorList>
    </citation>
    <scope>NUCLEOTIDE SEQUENCE</scope>
    <source>
        <strain evidence="5">CHK178-16964</strain>
    </source>
</reference>
<evidence type="ECO:0000259" key="4">
    <source>
        <dbReference type="PROSITE" id="PS01124"/>
    </source>
</evidence>
<keyword evidence="3" id="KW-0804">Transcription</keyword>
<gene>
    <name evidence="5" type="ORF">IAA07_10640</name>
</gene>
<evidence type="ECO:0000313" key="6">
    <source>
        <dbReference type="Proteomes" id="UP000823900"/>
    </source>
</evidence>
<dbReference type="PANTHER" id="PTHR43280:SF28">
    <property type="entry name" value="HTH-TYPE TRANSCRIPTIONAL ACTIVATOR RHAS"/>
    <property type="match status" value="1"/>
</dbReference>
<comment type="caution">
    <text evidence="5">The sequence shown here is derived from an EMBL/GenBank/DDBJ whole genome shotgun (WGS) entry which is preliminary data.</text>
</comment>
<evidence type="ECO:0000256" key="2">
    <source>
        <dbReference type="ARBA" id="ARBA00023125"/>
    </source>
</evidence>
<feature type="domain" description="HTH araC/xylS-type" evidence="4">
    <location>
        <begin position="30"/>
        <end position="128"/>
    </location>
</feature>
<accession>A0A9D2KQ16</accession>
<dbReference type="InterPro" id="IPR018060">
    <property type="entry name" value="HTH_AraC"/>
</dbReference>
<dbReference type="InterPro" id="IPR009057">
    <property type="entry name" value="Homeodomain-like_sf"/>
</dbReference>
<dbReference type="GO" id="GO:0003700">
    <property type="term" value="F:DNA-binding transcription factor activity"/>
    <property type="evidence" value="ECO:0007669"/>
    <property type="project" value="InterPro"/>
</dbReference>
<protein>
    <submittedName>
        <fullName evidence="5">AraC family transcriptional regulator</fullName>
    </submittedName>
</protein>
<dbReference type="GO" id="GO:0043565">
    <property type="term" value="F:sequence-specific DNA binding"/>
    <property type="evidence" value="ECO:0007669"/>
    <property type="project" value="InterPro"/>
</dbReference>
<dbReference type="PRINTS" id="PR00032">
    <property type="entry name" value="HTHARAC"/>
</dbReference>
<dbReference type="SUPFAM" id="SSF46689">
    <property type="entry name" value="Homeodomain-like"/>
    <property type="match status" value="2"/>
</dbReference>
<dbReference type="SMART" id="SM00342">
    <property type="entry name" value="HTH_ARAC"/>
    <property type="match status" value="1"/>
</dbReference>
<evidence type="ECO:0000256" key="1">
    <source>
        <dbReference type="ARBA" id="ARBA00023015"/>
    </source>
</evidence>
<dbReference type="Proteomes" id="UP000823900">
    <property type="component" value="Unassembled WGS sequence"/>
</dbReference>
<dbReference type="EMBL" id="DWZA01000093">
    <property type="protein sequence ID" value="HJA72010.1"/>
    <property type="molecule type" value="Genomic_DNA"/>
</dbReference>
<dbReference type="Gene3D" id="1.10.10.60">
    <property type="entry name" value="Homeodomain-like"/>
    <property type="match status" value="2"/>
</dbReference>
<dbReference type="AlphaFoldDB" id="A0A9D2KQ16"/>
<proteinExistence type="predicted"/>
<evidence type="ECO:0000313" key="5">
    <source>
        <dbReference type="EMBL" id="HJA72010.1"/>
    </source>
</evidence>